<reference evidence="2 3" key="1">
    <citation type="journal article" date="2010" name="Stand. Genomic Sci.">
        <title>Complete genome sequence of Rhizobium leguminosarum bv. trifolii strain WSM1325, an effective microsymbiont of annual Mediterranean clovers.</title>
        <authorList>
            <person name="Reeve W."/>
            <person name="O'Hara G."/>
            <person name="Chain P."/>
            <person name="Ardley J."/>
            <person name="Brau L."/>
            <person name="Nandesena K."/>
            <person name="Tiwari R."/>
            <person name="Copeland A."/>
            <person name="Nolan M."/>
            <person name="Han C."/>
            <person name="Brettin T."/>
            <person name="Land M."/>
            <person name="Ovchinikova G."/>
            <person name="Ivanova N."/>
            <person name="Mavromatis K."/>
            <person name="Markowitz V."/>
            <person name="Kyrpides N."/>
            <person name="Melino V."/>
            <person name="Denton M."/>
            <person name="Yates R."/>
            <person name="Howieson J."/>
        </authorList>
    </citation>
    <scope>NUCLEOTIDE SEQUENCE [LARGE SCALE GENOMIC DNA]</scope>
    <source>
        <strain evidence="2 3">WSM1325</strain>
        <plasmid evidence="3">Plasmid pR132502</plasmid>
    </source>
</reference>
<feature type="compositionally biased region" description="Acidic residues" evidence="1">
    <location>
        <begin position="81"/>
        <end position="111"/>
    </location>
</feature>
<evidence type="ECO:0000313" key="3">
    <source>
        <dbReference type="Proteomes" id="UP000002256"/>
    </source>
</evidence>
<accession>C6B7K4</accession>
<evidence type="ECO:0000313" key="2">
    <source>
        <dbReference type="EMBL" id="ACS60062.1"/>
    </source>
</evidence>
<name>C6B7K4_RHILS</name>
<keyword evidence="2" id="KW-0614">Plasmid</keyword>
<gene>
    <name evidence="2" type="ordered locus">Rleg_7051</name>
</gene>
<proteinExistence type="predicted"/>
<organism evidence="2 3">
    <name type="scientific">Rhizobium leguminosarum bv. trifolii (strain WSM1325)</name>
    <dbReference type="NCBI Taxonomy" id="395491"/>
    <lineage>
        <taxon>Bacteria</taxon>
        <taxon>Pseudomonadati</taxon>
        <taxon>Pseudomonadota</taxon>
        <taxon>Alphaproteobacteria</taxon>
        <taxon>Hyphomicrobiales</taxon>
        <taxon>Rhizobiaceae</taxon>
        <taxon>Rhizobium/Agrobacterium group</taxon>
        <taxon>Rhizobium</taxon>
    </lineage>
</organism>
<dbReference type="KEGG" id="rlg:Rleg_7051"/>
<dbReference type="HOGENOM" id="CLU_172562_0_0_5"/>
<sequence length="111" mass="12254">MRISRLVHILGSMSEAEKLGIVARVNHRANIEACIEDLIGILDFMDGDENLEPDNDNEPSLGAPEHVTQTHWYMPVGSEQADLEIEDENDEDGGDTELNGDEVDSNFSEDG</sequence>
<dbReference type="Proteomes" id="UP000002256">
    <property type="component" value="Plasmid pR132502"/>
</dbReference>
<protein>
    <submittedName>
        <fullName evidence="2">Uncharacterized protein</fullName>
    </submittedName>
</protein>
<evidence type="ECO:0000256" key="1">
    <source>
        <dbReference type="SAM" id="MobiDB-lite"/>
    </source>
</evidence>
<dbReference type="AlphaFoldDB" id="C6B7K4"/>
<feature type="region of interest" description="Disordered" evidence="1">
    <location>
        <begin position="76"/>
        <end position="111"/>
    </location>
</feature>
<geneLocation type="plasmid" evidence="2 3">
    <name>pR132502</name>
</geneLocation>
<dbReference type="EMBL" id="CP001624">
    <property type="protein sequence ID" value="ACS60062.1"/>
    <property type="molecule type" value="Genomic_DNA"/>
</dbReference>